<accession>A0AAD5YCJ2</accession>
<feature type="compositionally biased region" description="Basic residues" evidence="1">
    <location>
        <begin position="369"/>
        <end position="379"/>
    </location>
</feature>
<dbReference type="Proteomes" id="UP001212997">
    <property type="component" value="Unassembled WGS sequence"/>
</dbReference>
<comment type="caution">
    <text evidence="2">The sequence shown here is derived from an EMBL/GenBank/DDBJ whole genome shotgun (WGS) entry which is preliminary data.</text>
</comment>
<evidence type="ECO:0000313" key="2">
    <source>
        <dbReference type="EMBL" id="KAJ3474683.1"/>
    </source>
</evidence>
<name>A0AAD5YCJ2_9APHY</name>
<feature type="region of interest" description="Disordered" evidence="1">
    <location>
        <begin position="256"/>
        <end position="288"/>
    </location>
</feature>
<keyword evidence="3" id="KW-1185">Reference proteome</keyword>
<sequence length="392" mass="42989">MSQEPTPAVDGALFLERLEALWERSLVDLKAFAQRERCSFDEVRRRTAEWHCKHLFEADLSLQEGSPSNQERVGNALRHISGALESLQKIMDLQSFFLVVNPNDPADEGFLGGTVIGREFWRGHRGCGTAGAQAFKLHCKNVTTGFAPINDAPAIPPLPITGNVGPQSLLVPQRKGPASSIKAEVYANVRAALRTASGIRTAEMKWSNHTKLNTYGVRLVGWPSSVPTSNPSSLSVAQNQALLDALSSGSMQFIKTKQNESRPQNVQPSSTPTTHPQPHQPSEVDSPQHQVVEEDVFHDTVDFSWAGEEEPSTSPPHMTRSPNSLQSNLLPVDELISAPVDDLSLDQTPELPNEEPVLFVDPSVLHVGPHVHHTRKRRRESSGASQESLTQS</sequence>
<feature type="region of interest" description="Disordered" evidence="1">
    <location>
        <begin position="369"/>
        <end position="392"/>
    </location>
</feature>
<protein>
    <submittedName>
        <fullName evidence="2">Uncharacterized protein</fullName>
    </submittedName>
</protein>
<organism evidence="2 3">
    <name type="scientific">Meripilus lineatus</name>
    <dbReference type="NCBI Taxonomy" id="2056292"/>
    <lineage>
        <taxon>Eukaryota</taxon>
        <taxon>Fungi</taxon>
        <taxon>Dikarya</taxon>
        <taxon>Basidiomycota</taxon>
        <taxon>Agaricomycotina</taxon>
        <taxon>Agaricomycetes</taxon>
        <taxon>Polyporales</taxon>
        <taxon>Meripilaceae</taxon>
        <taxon>Meripilus</taxon>
    </lineage>
</organism>
<feature type="compositionally biased region" description="Polar residues" evidence="1">
    <location>
        <begin position="256"/>
        <end position="266"/>
    </location>
</feature>
<evidence type="ECO:0000256" key="1">
    <source>
        <dbReference type="SAM" id="MobiDB-lite"/>
    </source>
</evidence>
<dbReference type="EMBL" id="JANAWD010001003">
    <property type="protein sequence ID" value="KAJ3474683.1"/>
    <property type="molecule type" value="Genomic_DNA"/>
</dbReference>
<gene>
    <name evidence="2" type="ORF">NLI96_g12319</name>
</gene>
<proteinExistence type="predicted"/>
<reference evidence="2" key="1">
    <citation type="submission" date="2022-07" db="EMBL/GenBank/DDBJ databases">
        <title>Genome Sequence of Physisporinus lineatus.</title>
        <authorList>
            <person name="Buettner E."/>
        </authorList>
    </citation>
    <scope>NUCLEOTIDE SEQUENCE</scope>
    <source>
        <strain evidence="2">VT162</strain>
    </source>
</reference>
<feature type="compositionally biased region" description="Polar residues" evidence="1">
    <location>
        <begin position="382"/>
        <end position="392"/>
    </location>
</feature>
<feature type="region of interest" description="Disordered" evidence="1">
    <location>
        <begin position="306"/>
        <end position="325"/>
    </location>
</feature>
<dbReference type="AlphaFoldDB" id="A0AAD5YCJ2"/>
<feature type="compositionally biased region" description="Low complexity" evidence="1">
    <location>
        <begin position="267"/>
        <end position="281"/>
    </location>
</feature>
<evidence type="ECO:0000313" key="3">
    <source>
        <dbReference type="Proteomes" id="UP001212997"/>
    </source>
</evidence>